<protein>
    <recommendedName>
        <fullName evidence="4">U1-type domain-containing protein</fullName>
    </recommendedName>
</protein>
<evidence type="ECO:0000256" key="1">
    <source>
        <dbReference type="SAM" id="Coils"/>
    </source>
</evidence>
<organism evidence="2 3">
    <name type="scientific">Phytophthora megakarya</name>
    <dbReference type="NCBI Taxonomy" id="4795"/>
    <lineage>
        <taxon>Eukaryota</taxon>
        <taxon>Sar</taxon>
        <taxon>Stramenopiles</taxon>
        <taxon>Oomycota</taxon>
        <taxon>Peronosporomycetes</taxon>
        <taxon>Peronosporales</taxon>
        <taxon>Peronosporaceae</taxon>
        <taxon>Phytophthora</taxon>
    </lineage>
</organism>
<sequence>MDDVVEAPYCVVCRRSSAVKWRKHVFSRGHQQAAQQFLLRQATRLQALCDSTTAARGRCDFCDITAAARAHFGGEGHKKQVEAFCRQHRCDAERQLRPQLWLRRRELEAALMKREADNQKEKRVEAVDQAVSERVEAFLSSAASRLQEVQVGRCVKATVVETAEQKALLGPQLTEVRRSKTVTSAEGVLQNPRGRLEGKRVWGGGIVKLRKTEWIPWAIDQLVKDEQTDHPEMQQTRVDNTFAHRVTEVARGEGLSSIASVSWGAGVRNMHTAAVPPWMVGTEEEYKKCNRREQAPTFPNNKTEAMNTKKRDILSELQSKSEYGSDWLPNFGGVWQEGPRSKTKQAFRKAASVVKSSRGRPSAQSVVINPSLVEIQAPVQRPSPAIAHQTQPLPPCLPPQMLAVHHSVPVKVLSTAPILPSPVPCNDDKIIKSTNPLDAKMQLLLAQKERLRAKMAARRR</sequence>
<keyword evidence="1" id="KW-0175">Coiled coil</keyword>
<name>A0A225WS35_9STRA</name>
<dbReference type="Pfam" id="PF14968">
    <property type="entry name" value="CCDC84"/>
    <property type="match status" value="1"/>
</dbReference>
<reference evidence="3" key="1">
    <citation type="submission" date="2017-03" db="EMBL/GenBank/DDBJ databases">
        <title>Phytopthora megakarya and P. palmivora, two closely related causual agents of cacao black pod achieved similar genome size and gene model numbers by different mechanisms.</title>
        <authorList>
            <person name="Ali S."/>
            <person name="Shao J."/>
            <person name="Larry D.J."/>
            <person name="Kronmiller B."/>
            <person name="Shen D."/>
            <person name="Strem M.D."/>
            <person name="Melnick R.L."/>
            <person name="Guiltinan M.J."/>
            <person name="Tyler B.M."/>
            <person name="Meinhardt L.W."/>
            <person name="Bailey B.A."/>
        </authorList>
    </citation>
    <scope>NUCLEOTIDE SEQUENCE [LARGE SCALE GENOMIC DNA]</scope>
    <source>
        <strain evidence="3">zdho120</strain>
    </source>
</reference>
<dbReference type="Proteomes" id="UP000198211">
    <property type="component" value="Unassembled WGS sequence"/>
</dbReference>
<proteinExistence type="predicted"/>
<evidence type="ECO:0008006" key="4">
    <source>
        <dbReference type="Google" id="ProtNLM"/>
    </source>
</evidence>
<evidence type="ECO:0000313" key="3">
    <source>
        <dbReference type="Proteomes" id="UP000198211"/>
    </source>
</evidence>
<gene>
    <name evidence="2" type="ORF">PHMEG_0005928</name>
</gene>
<dbReference type="OrthoDB" id="1892805at2759"/>
<keyword evidence="3" id="KW-1185">Reference proteome</keyword>
<dbReference type="InterPro" id="IPR028015">
    <property type="entry name" value="CCDC84-like"/>
</dbReference>
<comment type="caution">
    <text evidence="2">The sequence shown here is derived from an EMBL/GenBank/DDBJ whole genome shotgun (WGS) entry which is preliminary data.</text>
</comment>
<dbReference type="EMBL" id="NBNE01000402">
    <property type="protein sequence ID" value="OWZ19770.1"/>
    <property type="molecule type" value="Genomic_DNA"/>
</dbReference>
<dbReference type="AlphaFoldDB" id="A0A225WS35"/>
<dbReference type="PANTHER" id="PTHR31198">
    <property type="entry name" value="COILED-COIL DOMAIN-CONTAINING PROTEIN 84"/>
    <property type="match status" value="1"/>
</dbReference>
<evidence type="ECO:0000313" key="2">
    <source>
        <dbReference type="EMBL" id="OWZ19770.1"/>
    </source>
</evidence>
<feature type="coiled-coil region" evidence="1">
    <location>
        <begin position="102"/>
        <end position="129"/>
    </location>
</feature>
<accession>A0A225WS35</accession>
<dbReference type="PANTHER" id="PTHR31198:SF1">
    <property type="entry name" value="CENTROSOMAL AT-AC SPLICING FACTOR"/>
    <property type="match status" value="1"/>
</dbReference>